<reference evidence="2" key="1">
    <citation type="submission" date="2020-11" db="EMBL/GenBank/DDBJ databases">
        <authorList>
            <consortium name="DOE Joint Genome Institute"/>
            <person name="Ahrendt S."/>
            <person name="Riley R."/>
            <person name="Andreopoulos W."/>
            <person name="Labutti K."/>
            <person name="Pangilinan J."/>
            <person name="Ruiz-Duenas F.J."/>
            <person name="Barrasa J.M."/>
            <person name="Sanchez-Garcia M."/>
            <person name="Camarero S."/>
            <person name="Miyauchi S."/>
            <person name="Serrano A."/>
            <person name="Linde D."/>
            <person name="Babiker R."/>
            <person name="Drula E."/>
            <person name="Ayuso-Fernandez I."/>
            <person name="Pacheco R."/>
            <person name="Padilla G."/>
            <person name="Ferreira P."/>
            <person name="Barriuso J."/>
            <person name="Kellner H."/>
            <person name="Castanera R."/>
            <person name="Alfaro M."/>
            <person name="Ramirez L."/>
            <person name="Pisabarro A.G."/>
            <person name="Kuo A."/>
            <person name="Tritt A."/>
            <person name="Lipzen A."/>
            <person name="He G."/>
            <person name="Yan M."/>
            <person name="Ng V."/>
            <person name="Cullen D."/>
            <person name="Martin F."/>
            <person name="Rosso M.-N."/>
            <person name="Henrissat B."/>
            <person name="Hibbett D."/>
            <person name="Martinez A.T."/>
            <person name="Grigoriev I.V."/>
        </authorList>
    </citation>
    <scope>NUCLEOTIDE SEQUENCE</scope>
    <source>
        <strain evidence="2">CBS 247.69</strain>
    </source>
</reference>
<dbReference type="Proteomes" id="UP000807353">
    <property type="component" value="Unassembled WGS sequence"/>
</dbReference>
<dbReference type="AlphaFoldDB" id="A0A9P5Y0E5"/>
<dbReference type="InterPro" id="IPR050300">
    <property type="entry name" value="GDXG_lipolytic_enzyme"/>
</dbReference>
<dbReference type="Gene3D" id="3.40.50.1820">
    <property type="entry name" value="alpha/beta hydrolase"/>
    <property type="match status" value="1"/>
</dbReference>
<dbReference type="PANTHER" id="PTHR48081:SF31">
    <property type="entry name" value="STERYL ACETYL HYDROLASE MUG81-RELATED"/>
    <property type="match status" value="1"/>
</dbReference>
<name>A0A9P5Y0E5_9AGAR</name>
<dbReference type="PANTHER" id="PTHR48081">
    <property type="entry name" value="AB HYDROLASE SUPERFAMILY PROTEIN C4A8.06C"/>
    <property type="match status" value="1"/>
</dbReference>
<dbReference type="Pfam" id="PF10340">
    <property type="entry name" value="Say1_Mug180"/>
    <property type="match status" value="1"/>
</dbReference>
<sequence>MSSPLQLETRPYGQISPSERLHLFAFSVASGIHTAKTFASYIFSSERKNKTWKRFQGEAGGRYTTERLNIPELQSRRPSTYASYTQFIQETGLESNVEILESPAPKSDNVGHSTTFMNAKLLWVGRKRHDRVILYIHGGGYVMAMNKASLYFWDYMQKELETHGFSTGIAVLNYTIYPDGPFPTVLSEVTLAVNHLLSSGVDPRNLYIAGDSAGGNAVMQLISHILHPGIVKSIPSAPIWAPFAGAILISPWVVLTTDSPSYAENESVDAVSRDGLERWGAAVLQQASDEYSSFVEPGKAPEGWFSGVESILGRLFITAGDKECMRDDISALAGTLQEHYAMHHNKKMSVPVMKDEEFPHGNRNVTFMLEKGGVHDHSLVDFEVGETRLVETTRILIDWLAGGMNPSIEVQGKEH</sequence>
<protein>
    <submittedName>
        <fullName evidence="2">Alpha/Beta hydrolase protein</fullName>
    </submittedName>
</protein>
<organism evidence="2 3">
    <name type="scientific">Collybia nuda</name>
    <dbReference type="NCBI Taxonomy" id="64659"/>
    <lineage>
        <taxon>Eukaryota</taxon>
        <taxon>Fungi</taxon>
        <taxon>Dikarya</taxon>
        <taxon>Basidiomycota</taxon>
        <taxon>Agaricomycotina</taxon>
        <taxon>Agaricomycetes</taxon>
        <taxon>Agaricomycetidae</taxon>
        <taxon>Agaricales</taxon>
        <taxon>Tricholomatineae</taxon>
        <taxon>Clitocybaceae</taxon>
        <taxon>Collybia</taxon>
    </lineage>
</organism>
<dbReference type="EMBL" id="MU150288">
    <property type="protein sequence ID" value="KAF9461132.1"/>
    <property type="molecule type" value="Genomic_DNA"/>
</dbReference>
<dbReference type="InterPro" id="IPR019436">
    <property type="entry name" value="Say1-like"/>
</dbReference>
<dbReference type="InterPro" id="IPR029058">
    <property type="entry name" value="AB_hydrolase_fold"/>
</dbReference>
<evidence type="ECO:0000313" key="2">
    <source>
        <dbReference type="EMBL" id="KAF9461132.1"/>
    </source>
</evidence>
<proteinExistence type="predicted"/>
<dbReference type="GO" id="GO:0016787">
    <property type="term" value="F:hydrolase activity"/>
    <property type="evidence" value="ECO:0007669"/>
    <property type="project" value="UniProtKB-KW"/>
</dbReference>
<accession>A0A9P5Y0E5</accession>
<keyword evidence="3" id="KW-1185">Reference proteome</keyword>
<dbReference type="OrthoDB" id="2152029at2759"/>
<gene>
    <name evidence="2" type="ORF">BDZ94DRAFT_1310857</name>
</gene>
<comment type="caution">
    <text evidence="2">The sequence shown here is derived from an EMBL/GenBank/DDBJ whole genome shotgun (WGS) entry which is preliminary data.</text>
</comment>
<keyword evidence="1 2" id="KW-0378">Hydrolase</keyword>
<dbReference type="SUPFAM" id="SSF53474">
    <property type="entry name" value="alpha/beta-Hydrolases"/>
    <property type="match status" value="1"/>
</dbReference>
<evidence type="ECO:0000313" key="3">
    <source>
        <dbReference type="Proteomes" id="UP000807353"/>
    </source>
</evidence>
<evidence type="ECO:0000256" key="1">
    <source>
        <dbReference type="ARBA" id="ARBA00022801"/>
    </source>
</evidence>